<evidence type="ECO:0000259" key="19">
    <source>
        <dbReference type="PROSITE" id="PS50222"/>
    </source>
</evidence>
<evidence type="ECO:0000256" key="14">
    <source>
        <dbReference type="ARBA" id="ARBA00023303"/>
    </source>
</evidence>
<protein>
    <recommendedName>
        <fullName evidence="16">Calcium-channel protein CCH1</fullName>
    </recommendedName>
</protein>
<feature type="transmembrane region" description="Helical" evidence="18">
    <location>
        <begin position="183"/>
        <end position="204"/>
    </location>
</feature>
<feature type="transmembrane region" description="Helical" evidence="18">
    <location>
        <begin position="1398"/>
        <end position="1417"/>
    </location>
</feature>
<keyword evidence="2" id="KW-0813">Transport</keyword>
<evidence type="ECO:0000256" key="13">
    <source>
        <dbReference type="ARBA" id="ARBA00023180"/>
    </source>
</evidence>
<comment type="caution">
    <text evidence="20">The sequence shown here is derived from an EMBL/GenBank/DDBJ whole genome shotgun (WGS) entry which is preliminary data.</text>
</comment>
<dbReference type="GO" id="GO:0005891">
    <property type="term" value="C:voltage-gated calcium channel complex"/>
    <property type="evidence" value="ECO:0007669"/>
    <property type="project" value="TreeGrafter"/>
</dbReference>
<evidence type="ECO:0000256" key="17">
    <source>
        <dbReference type="SAM" id="MobiDB-lite"/>
    </source>
</evidence>
<feature type="compositionally biased region" description="Polar residues" evidence="17">
    <location>
        <begin position="1850"/>
        <end position="1859"/>
    </location>
</feature>
<dbReference type="InterPro" id="IPR002048">
    <property type="entry name" value="EF_hand_dom"/>
</dbReference>
<feature type="transmembrane region" description="Helical" evidence="18">
    <location>
        <begin position="1429"/>
        <end position="1449"/>
    </location>
</feature>
<keyword evidence="4" id="KW-0597">Phosphoprotein</keyword>
<feature type="transmembrane region" description="Helical" evidence="18">
    <location>
        <begin position="1036"/>
        <end position="1055"/>
    </location>
</feature>
<dbReference type="SUPFAM" id="SSF81324">
    <property type="entry name" value="Voltage-gated potassium channels"/>
    <property type="match status" value="4"/>
</dbReference>
<keyword evidence="7 18" id="KW-0812">Transmembrane</keyword>
<feature type="transmembrane region" description="Helical" evidence="18">
    <location>
        <begin position="821"/>
        <end position="847"/>
    </location>
</feature>
<evidence type="ECO:0000256" key="6">
    <source>
        <dbReference type="ARBA" id="ARBA00022673"/>
    </source>
</evidence>
<feature type="transmembrane region" description="Helical" evidence="18">
    <location>
        <begin position="1076"/>
        <end position="1096"/>
    </location>
</feature>
<keyword evidence="5" id="KW-0109">Calcium transport</keyword>
<keyword evidence="12 18" id="KW-0472">Membrane</keyword>
<feature type="compositionally biased region" description="Polar residues" evidence="17">
    <location>
        <begin position="293"/>
        <end position="315"/>
    </location>
</feature>
<evidence type="ECO:0000256" key="15">
    <source>
        <dbReference type="ARBA" id="ARBA00061395"/>
    </source>
</evidence>
<feature type="transmembrane region" description="Helical" evidence="18">
    <location>
        <begin position="418"/>
        <end position="441"/>
    </location>
</feature>
<dbReference type="EMBL" id="MU129008">
    <property type="protein sequence ID" value="KAF9510877.1"/>
    <property type="molecule type" value="Genomic_DNA"/>
</dbReference>
<dbReference type="FunFam" id="1.10.287.70:FF:000093">
    <property type="entry name" value="Calcium channel subunit Cch1"/>
    <property type="match status" value="1"/>
</dbReference>
<dbReference type="Gene3D" id="1.10.287.70">
    <property type="match status" value="4"/>
</dbReference>
<feature type="transmembrane region" description="Helical" evidence="18">
    <location>
        <begin position="544"/>
        <end position="577"/>
    </location>
</feature>
<feature type="region of interest" description="Disordered" evidence="17">
    <location>
        <begin position="280"/>
        <end position="316"/>
    </location>
</feature>
<feature type="transmembrane region" description="Helical" evidence="18">
    <location>
        <begin position="1489"/>
        <end position="1509"/>
    </location>
</feature>
<feature type="transmembrane region" description="Helical" evidence="18">
    <location>
        <begin position="1577"/>
        <end position="1602"/>
    </location>
</feature>
<evidence type="ECO:0000256" key="7">
    <source>
        <dbReference type="ARBA" id="ARBA00022692"/>
    </source>
</evidence>
<name>A0A9P6DR97_9AGAM</name>
<feature type="transmembrane region" description="Helical" evidence="18">
    <location>
        <begin position="1144"/>
        <end position="1166"/>
    </location>
</feature>
<feature type="region of interest" description="Disordered" evidence="17">
    <location>
        <begin position="1"/>
        <end position="92"/>
    </location>
</feature>
<gene>
    <name evidence="20" type="ORF">BS47DRAFT_1331423</name>
</gene>
<feature type="transmembrane region" description="Helical" evidence="18">
    <location>
        <begin position="1369"/>
        <end position="1386"/>
    </location>
</feature>
<evidence type="ECO:0000256" key="10">
    <source>
        <dbReference type="ARBA" id="ARBA00022989"/>
    </source>
</evidence>
<keyword evidence="9" id="KW-0851">Voltage-gated channel</keyword>
<dbReference type="PROSITE" id="PS50222">
    <property type="entry name" value="EF_HAND_2"/>
    <property type="match status" value="1"/>
</dbReference>
<organism evidence="20 21">
    <name type="scientific">Hydnum rufescens UP504</name>
    <dbReference type="NCBI Taxonomy" id="1448309"/>
    <lineage>
        <taxon>Eukaryota</taxon>
        <taxon>Fungi</taxon>
        <taxon>Dikarya</taxon>
        <taxon>Basidiomycota</taxon>
        <taxon>Agaricomycotina</taxon>
        <taxon>Agaricomycetes</taxon>
        <taxon>Cantharellales</taxon>
        <taxon>Hydnaceae</taxon>
        <taxon>Hydnum</taxon>
    </lineage>
</organism>
<evidence type="ECO:0000256" key="9">
    <source>
        <dbReference type="ARBA" id="ARBA00022882"/>
    </source>
</evidence>
<keyword evidence="6" id="KW-0107">Calcium channel</keyword>
<evidence type="ECO:0000256" key="3">
    <source>
        <dbReference type="ARBA" id="ARBA00022475"/>
    </source>
</evidence>
<dbReference type="InterPro" id="IPR027359">
    <property type="entry name" value="Volt_channel_dom_sf"/>
</dbReference>
<feature type="region of interest" description="Disordered" evidence="17">
    <location>
        <begin position="1850"/>
        <end position="1878"/>
    </location>
</feature>
<keyword evidence="21" id="KW-1185">Reference proteome</keyword>
<evidence type="ECO:0000256" key="2">
    <source>
        <dbReference type="ARBA" id="ARBA00022448"/>
    </source>
</evidence>
<reference evidence="20" key="1">
    <citation type="journal article" date="2020" name="Nat. Commun.">
        <title>Large-scale genome sequencing of mycorrhizal fungi provides insights into the early evolution of symbiotic traits.</title>
        <authorList>
            <person name="Miyauchi S."/>
            <person name="Kiss E."/>
            <person name="Kuo A."/>
            <person name="Drula E."/>
            <person name="Kohler A."/>
            <person name="Sanchez-Garcia M."/>
            <person name="Morin E."/>
            <person name="Andreopoulos B."/>
            <person name="Barry K.W."/>
            <person name="Bonito G."/>
            <person name="Buee M."/>
            <person name="Carver A."/>
            <person name="Chen C."/>
            <person name="Cichocki N."/>
            <person name="Clum A."/>
            <person name="Culley D."/>
            <person name="Crous P.W."/>
            <person name="Fauchery L."/>
            <person name="Girlanda M."/>
            <person name="Hayes R.D."/>
            <person name="Keri Z."/>
            <person name="LaButti K."/>
            <person name="Lipzen A."/>
            <person name="Lombard V."/>
            <person name="Magnuson J."/>
            <person name="Maillard F."/>
            <person name="Murat C."/>
            <person name="Nolan M."/>
            <person name="Ohm R.A."/>
            <person name="Pangilinan J."/>
            <person name="Pereira M.F."/>
            <person name="Perotto S."/>
            <person name="Peter M."/>
            <person name="Pfister S."/>
            <person name="Riley R."/>
            <person name="Sitrit Y."/>
            <person name="Stielow J.B."/>
            <person name="Szollosi G."/>
            <person name="Zifcakova L."/>
            <person name="Stursova M."/>
            <person name="Spatafora J.W."/>
            <person name="Tedersoo L."/>
            <person name="Vaario L.M."/>
            <person name="Yamada A."/>
            <person name="Yan M."/>
            <person name="Wang P."/>
            <person name="Xu J."/>
            <person name="Bruns T."/>
            <person name="Baldrian P."/>
            <person name="Vilgalys R."/>
            <person name="Dunand C."/>
            <person name="Henrissat B."/>
            <person name="Grigoriev I.V."/>
            <person name="Hibbett D."/>
            <person name="Nagy L.G."/>
            <person name="Martin F.M."/>
        </authorList>
    </citation>
    <scope>NUCLEOTIDE SEQUENCE</scope>
    <source>
        <strain evidence="20">UP504</strain>
    </source>
</reference>
<feature type="compositionally biased region" description="Basic and acidic residues" evidence="17">
    <location>
        <begin position="19"/>
        <end position="33"/>
    </location>
</feature>
<evidence type="ECO:0000256" key="8">
    <source>
        <dbReference type="ARBA" id="ARBA00022837"/>
    </source>
</evidence>
<dbReference type="Gene3D" id="1.20.120.350">
    <property type="entry name" value="Voltage-gated potassium channels. Chain C"/>
    <property type="match status" value="4"/>
</dbReference>
<evidence type="ECO:0000313" key="20">
    <source>
        <dbReference type="EMBL" id="KAF9510877.1"/>
    </source>
</evidence>
<evidence type="ECO:0000256" key="18">
    <source>
        <dbReference type="SAM" id="Phobius"/>
    </source>
</evidence>
<feature type="transmembrane region" description="Helical" evidence="18">
    <location>
        <begin position="357"/>
        <end position="378"/>
    </location>
</feature>
<evidence type="ECO:0000313" key="21">
    <source>
        <dbReference type="Proteomes" id="UP000886523"/>
    </source>
</evidence>
<dbReference type="InterPro" id="IPR050599">
    <property type="entry name" value="VDCC_alpha-1_subunit"/>
</dbReference>
<feature type="transmembrane region" description="Helical" evidence="18">
    <location>
        <begin position="1290"/>
        <end position="1315"/>
    </location>
</feature>
<keyword evidence="14" id="KW-0407">Ion channel</keyword>
<feature type="non-terminal residue" evidence="20">
    <location>
        <position position="1932"/>
    </location>
</feature>
<dbReference type="InterPro" id="IPR005821">
    <property type="entry name" value="Ion_trans_dom"/>
</dbReference>
<evidence type="ECO:0000256" key="12">
    <source>
        <dbReference type="ARBA" id="ARBA00023136"/>
    </source>
</evidence>
<evidence type="ECO:0000256" key="4">
    <source>
        <dbReference type="ARBA" id="ARBA00022553"/>
    </source>
</evidence>
<dbReference type="OrthoDB" id="416585at2759"/>
<feature type="compositionally biased region" description="Polar residues" evidence="17">
    <location>
        <begin position="37"/>
        <end position="47"/>
    </location>
</feature>
<evidence type="ECO:0000256" key="11">
    <source>
        <dbReference type="ARBA" id="ARBA00023065"/>
    </source>
</evidence>
<sequence>MTAGNSSNSDTIYAPSREGTPEFDHPFEERRPLESYNFDQPSESSVAQFPDQADGIADDEQHLTSSAHPPWRGEDGYDEEQSVSHPVRGRRERYVGTSTSVGGNALRAISRNFRRVSVRVVDLASTGAKGQAVKLEETPLTPVAARVLEEPLPDFSGTRLRGTTLGLFSPHSRVRHSMFHALLWQWTEPIILLLISFHAVVLILQSRRSVYQVPRPNNIFRHMGGHCPINLVYIIFVRIESFARIIVSGLLVDPDVRWTSLRISYQDFLPRKRPPVHPHAIPDLSEPSLKMDPSTSSTFQPPSMRGHTSTSSTASGWRVASSEQGPMLEAPFQLAIEKQRNLAEQGRPYLRHSWNRIDFVSIVSFWITFVLSVAGIEATPTRHIYIFRALSVLRISRLLGITSGTATIMRSLKKAAPLLARVATFILFAIVLFSVVGVQAFQSSYRRSCQLNVDNQNVTWGQSCGGFIDPVSLNVSGYVDVAGNATAYVKGYICPLGSQCDTGSSPNSNIESFDNLVYASLQILIITGANNWSSVMYAMMDAEFFWSSLFFISGVLILNFWLLNLFVAVITSTFSAIREETKKSAFGATTAGPAFDDQDEGWSGVDGKAPRSIGITLKWYNYTSFFWVFLALVSLGFQASRTSTSSPKHIDLLNKAELYVTFAFDFEIVWRILAHLPDWRMFFRNSRNLLDLFLVIATTIIQIPAISHTSIYPWLTVFQLFRFYRVILAVPRMRLLLFQVFGNMYGLVNMTLFLLLTNVIAGLIAVQLFRGDFTPSAAASTEFTFNQVFNAFLAMYQLFTSENWTSVLYPVAMAEVQYQQAVIGIIFLSAWFVFANFIMLQMFIAVINENFEVAEERKRAQQVHEYARRATPSSTRVNWLDRWNPYRFLRGNPKAIAVDALPANLVLPMQKSIIHDHRDPRRSWQTIPLSNLKNGRRTSSMPQDTMAMDETERHLDILAPVNTDYTIEETQDAAAEAQARRSEFIAMHPTYDKTLWIFSQKNPVRRFFQKMVTPSNGERIFGAPPTFLAQAAFQSFILFAVIGGIIVAAVASPVYRYQHRLNNPGGRFQWYDISEAAFGFTLFVEFIIKVIADGFIFTPNAYVYSIWNLVDFVILWALLGNVIPTLIYRGNINRLGRVLKAFRVLRLITMFGFMRNTFYSIIFAGAARILDAAVLAILYMIPYAVWGLNVFNGLMFSCNDPKSTGKADCINEYISTPVDTANNNLGFLAPRAWDNPKTSTRWSFDTFPASLLILFEIVSEEGWIDVLLASMKITSLDKQPLQDASQANGIFFVVYNLLGGVVILTLFVSIIIANFSSRSGMALLTTEQRQWIDLQKLLYRQRPSRRPKSRPTSRWISWCFDRAVNKHGWWSRGMTVILCLHIINMTEHEFQQPDKLEWIFLLLAFVYLVDIIVRAVGLGKSFLGNGWNLFDVFVVTGILATTVPTIVGYQNFVLQQLQKLFLVSMAFKLVQKFDSLNQLFKTAISSLPAILKLFLVWMVMFIFFGVAYIEVFGLTRWNRFETHLQNYRNFENALLMLAFTSTGEGWNQYMHDYAVQYPSCTNPTKDVPYSDCGSVEWAYTLFIMWNVLSMYIFLNMFTGVVVENFSYVMRHSGPSSVTREEMRAFKKVWAEFDPTRKGYIQRGQFVSFFSKLSGVFEVRIYPVEATFRNILQRTKTPDSPTATQHPRSLIFEGVNITKLNRVLDTINYPQIRRRRQIFTRLYHEALVVEEAGKGISFTNMLLLLAHYKLIDAEKALKVDEMLRRQTTTEYVTDRVNLDRVRSLLKMIYLRRRYLSWKDQQAQRKRAETTAIPEIYVDAGPSTPIPTVIPSTPRTRDITLAGRNSLYITDTPVHSRQGQAWNAGDSAPSSPTKPSRRTSDLDALNVDLGSHSESSSRAASPIPIRDFRESRVSPEDAHQLLQTLNSSIWREMM</sequence>
<comment type="similarity">
    <text evidence="15">Belongs to the calcium channel alpha-1 subunit (TC 1.A.1.11) family.</text>
</comment>
<dbReference type="GO" id="GO:0098703">
    <property type="term" value="P:calcium ion import across plasma membrane"/>
    <property type="evidence" value="ECO:0007669"/>
    <property type="project" value="TreeGrafter"/>
</dbReference>
<keyword evidence="3" id="KW-1003">Cell membrane</keyword>
<evidence type="ECO:0000256" key="5">
    <source>
        <dbReference type="ARBA" id="ARBA00022568"/>
    </source>
</evidence>
<dbReference type="GO" id="GO:0005509">
    <property type="term" value="F:calcium ion binding"/>
    <property type="evidence" value="ECO:0007669"/>
    <property type="project" value="InterPro"/>
</dbReference>
<dbReference type="PANTHER" id="PTHR45628">
    <property type="entry name" value="VOLTAGE-DEPENDENT CALCIUM CHANNEL TYPE A SUBUNIT ALPHA-1"/>
    <property type="match status" value="1"/>
</dbReference>
<keyword evidence="10 18" id="KW-1133">Transmembrane helix</keyword>
<evidence type="ECO:0000256" key="1">
    <source>
        <dbReference type="ARBA" id="ARBA00004651"/>
    </source>
</evidence>
<feature type="transmembrane region" description="Helical" evidence="18">
    <location>
        <begin position="1172"/>
        <end position="1196"/>
    </location>
</feature>
<dbReference type="Gene3D" id="1.10.238.10">
    <property type="entry name" value="EF-hand"/>
    <property type="match status" value="1"/>
</dbReference>
<keyword evidence="13" id="KW-0325">Glycoprotein</keyword>
<feature type="transmembrane region" description="Helical" evidence="18">
    <location>
        <begin position="688"/>
        <end position="705"/>
    </location>
</feature>
<comment type="subcellular location">
    <subcellularLocation>
        <location evidence="1">Cell membrane</location>
        <topology evidence="1">Multi-pass membrane protein</topology>
    </subcellularLocation>
</comment>
<feature type="compositionally biased region" description="Polar residues" evidence="17">
    <location>
        <begin position="1"/>
        <end position="11"/>
    </location>
</feature>
<dbReference type="GO" id="GO:0008331">
    <property type="term" value="F:high voltage-gated calcium channel activity"/>
    <property type="evidence" value="ECO:0007669"/>
    <property type="project" value="TreeGrafter"/>
</dbReference>
<feature type="transmembrane region" description="Helical" evidence="18">
    <location>
        <begin position="742"/>
        <end position="769"/>
    </location>
</feature>
<dbReference type="Proteomes" id="UP000886523">
    <property type="component" value="Unassembled WGS sequence"/>
</dbReference>
<keyword evidence="11" id="KW-0406">Ion transport</keyword>
<keyword evidence="8" id="KW-0106">Calcium</keyword>
<proteinExistence type="inferred from homology"/>
<feature type="domain" description="EF-hand" evidence="19">
    <location>
        <begin position="1620"/>
        <end position="1655"/>
    </location>
</feature>
<dbReference type="PANTHER" id="PTHR45628:SF7">
    <property type="entry name" value="VOLTAGE-DEPENDENT CALCIUM CHANNEL TYPE A SUBUNIT ALPHA-1"/>
    <property type="match status" value="1"/>
</dbReference>
<evidence type="ECO:0000256" key="16">
    <source>
        <dbReference type="ARBA" id="ARBA00067459"/>
    </source>
</evidence>
<dbReference type="Pfam" id="PF00520">
    <property type="entry name" value="Ion_trans"/>
    <property type="match status" value="4"/>
</dbReference>
<accession>A0A9P6DR97</accession>